<feature type="domain" description="Transposase Synechocystis PCC 6803" evidence="1">
    <location>
        <begin position="2"/>
        <end position="61"/>
    </location>
</feature>
<dbReference type="OrthoDB" id="2854648at2"/>
<organism evidence="2 3">
    <name type="scientific">Streptococcus pneumoniae</name>
    <dbReference type="NCBI Taxonomy" id="1313"/>
    <lineage>
        <taxon>Bacteria</taxon>
        <taxon>Bacillati</taxon>
        <taxon>Bacillota</taxon>
        <taxon>Bacilli</taxon>
        <taxon>Lactobacillales</taxon>
        <taxon>Streptococcaceae</taxon>
        <taxon>Streptococcus</taxon>
    </lineage>
</organism>
<dbReference type="Proteomes" id="UP000469505">
    <property type="component" value="Unassembled WGS sequence"/>
</dbReference>
<dbReference type="EMBL" id="WNHX01000010">
    <property type="protein sequence ID" value="MTV86589.1"/>
    <property type="molecule type" value="Genomic_DNA"/>
</dbReference>
<dbReference type="InterPro" id="IPR002622">
    <property type="entry name" value="Transposase_14"/>
</dbReference>
<accession>A0A6I3U404</accession>
<evidence type="ECO:0000259" key="1">
    <source>
        <dbReference type="Pfam" id="PF01710"/>
    </source>
</evidence>
<reference evidence="2 3" key="1">
    <citation type="submission" date="2019-11" db="EMBL/GenBank/DDBJ databases">
        <title>Growth characteristics of pneumococcus vary with the chemical composition of the capsule and with environmental conditions.</title>
        <authorList>
            <person name="Tothpal A."/>
            <person name="Desobry K."/>
            <person name="Joshi S."/>
            <person name="Wyllie A.L."/>
            <person name="Weinberger D.M."/>
        </authorList>
    </citation>
    <scope>NUCLEOTIDE SEQUENCE [LARGE SCALE GENOMIC DNA]</scope>
    <source>
        <strain evidence="3">pnumococcus35B</strain>
    </source>
</reference>
<proteinExistence type="predicted"/>
<evidence type="ECO:0000313" key="3">
    <source>
        <dbReference type="Proteomes" id="UP000469505"/>
    </source>
</evidence>
<dbReference type="Pfam" id="PF01710">
    <property type="entry name" value="HTH_Tnp_IS630"/>
    <property type="match status" value="1"/>
</dbReference>
<sequence>MEKVDRDKLKIYIETHPDAYLTEIAAEFNCPPTTIHYALKAMGYSLKKSRTYCEQDPEKVNRFLKELNHLSYLTPIYIYETGVETYFYLEYDRALSRQLVSLEEDIII</sequence>
<dbReference type="AlphaFoldDB" id="A0A6I3U404"/>
<comment type="caution">
    <text evidence="2">The sequence shown here is derived from an EMBL/GenBank/DDBJ whole genome shotgun (WGS) entry which is preliminary data.</text>
</comment>
<protein>
    <recommendedName>
        <fullName evidence="1">Transposase Synechocystis PCC 6803 domain-containing protein</fullName>
    </recommendedName>
</protein>
<gene>
    <name evidence="2" type="ORF">GM543_03415</name>
</gene>
<name>A0A6I3U404_STREE</name>
<evidence type="ECO:0000313" key="2">
    <source>
        <dbReference type="EMBL" id="MTV86589.1"/>
    </source>
</evidence>